<organism evidence="2 3">
    <name type="scientific">Methanocella arvoryzae (strain DSM 22066 / NBRC 105507 / MRE50)</name>
    <dbReference type="NCBI Taxonomy" id="351160"/>
    <lineage>
        <taxon>Archaea</taxon>
        <taxon>Methanobacteriati</taxon>
        <taxon>Methanobacteriota</taxon>
        <taxon>Stenosarchaea group</taxon>
        <taxon>Methanomicrobia</taxon>
        <taxon>Methanocellales</taxon>
        <taxon>Methanocellaceae</taxon>
        <taxon>Methanocella</taxon>
    </lineage>
</organism>
<dbReference type="STRING" id="351160.LRC178"/>
<evidence type="ECO:0000313" key="2">
    <source>
        <dbReference type="EMBL" id="CAJ35182.2"/>
    </source>
</evidence>
<evidence type="ECO:0000313" key="3">
    <source>
        <dbReference type="Proteomes" id="UP000000663"/>
    </source>
</evidence>
<keyword evidence="3" id="KW-1185">Reference proteome</keyword>
<keyword evidence="2" id="KW-0456">Lyase</keyword>
<gene>
    <name evidence="2" type="primary">cmd-1</name>
    <name evidence="2" type="ORF">LRC178</name>
</gene>
<dbReference type="InterPro" id="IPR004675">
    <property type="entry name" value="AhpD_core"/>
</dbReference>
<dbReference type="PANTHER" id="PTHR33930:SF8">
    <property type="entry name" value="4-CARBOXYMUCONOLACTONE DECARBOXYLASE"/>
    <property type="match status" value="1"/>
</dbReference>
<dbReference type="EMBL" id="AM114193">
    <property type="protein sequence ID" value="CAJ35182.2"/>
    <property type="molecule type" value="Genomic_DNA"/>
</dbReference>
<dbReference type="GO" id="GO:0047575">
    <property type="term" value="F:4-carboxymuconolactone decarboxylase activity"/>
    <property type="evidence" value="ECO:0007669"/>
    <property type="project" value="UniProtKB-EC"/>
</dbReference>
<dbReference type="SUPFAM" id="SSF69118">
    <property type="entry name" value="AhpD-like"/>
    <property type="match status" value="1"/>
</dbReference>
<proteinExistence type="predicted"/>
<sequence length="163" mass="18397">MKFENTLKGIFGKEPDDAVQELLKNIEDDYGEVPFILKAMSDRPNVLLPKIIYDDAVLRNPEHLDETTVELITIGVATALKCDHCLKMHLRVARRKGIPEEKVFETILLASALSNTAALAQAMRVFEADKEEHRDTEAFKDECPGCIVYENNHKNLNGNDKTD</sequence>
<reference evidence="2 3" key="1">
    <citation type="journal article" date="2006" name="Science">
        <title>Genome of rice cluster I archaea -- the key methane producers in the rice rhizosphere.</title>
        <authorList>
            <person name="Erkel C."/>
            <person name="Kube M."/>
            <person name="Reinhardt R."/>
            <person name="Liesack W."/>
        </authorList>
    </citation>
    <scope>NUCLEOTIDE SEQUENCE [LARGE SCALE GENOMIC DNA]</scope>
    <source>
        <strain evidence="3">DSM 22066 / NBRC 105507 / MRE50</strain>
    </source>
</reference>
<dbReference type="InterPro" id="IPR003779">
    <property type="entry name" value="CMD-like"/>
</dbReference>
<dbReference type="GO" id="GO:0051920">
    <property type="term" value="F:peroxiredoxin activity"/>
    <property type="evidence" value="ECO:0007669"/>
    <property type="project" value="InterPro"/>
</dbReference>
<dbReference type="Pfam" id="PF02627">
    <property type="entry name" value="CMD"/>
    <property type="match status" value="1"/>
</dbReference>
<dbReference type="RefSeq" id="WP_012037306.1">
    <property type="nucleotide sequence ID" value="NC_009464.1"/>
</dbReference>
<evidence type="ECO:0000259" key="1">
    <source>
        <dbReference type="Pfam" id="PF02627"/>
    </source>
</evidence>
<dbReference type="InterPro" id="IPR029032">
    <property type="entry name" value="AhpD-like"/>
</dbReference>
<accession>Q0W8W1</accession>
<dbReference type="AlphaFoldDB" id="Q0W8W1"/>
<dbReference type="PANTHER" id="PTHR33930">
    <property type="entry name" value="ALKYL HYDROPEROXIDE REDUCTASE AHPD"/>
    <property type="match status" value="1"/>
</dbReference>
<dbReference type="GeneID" id="5142933"/>
<dbReference type="Gene3D" id="1.20.1290.10">
    <property type="entry name" value="AhpD-like"/>
    <property type="match status" value="1"/>
</dbReference>
<dbReference type="OrthoDB" id="111898at2157"/>
<name>Q0W8W1_METAR</name>
<dbReference type="eggNOG" id="arCOG02148">
    <property type="taxonomic scope" value="Archaea"/>
</dbReference>
<dbReference type="NCBIfam" id="TIGR00778">
    <property type="entry name" value="ahpD_dom"/>
    <property type="match status" value="1"/>
</dbReference>
<dbReference type="KEGG" id="rci:LRC178"/>
<dbReference type="Proteomes" id="UP000000663">
    <property type="component" value="Chromosome"/>
</dbReference>
<protein>
    <submittedName>
        <fullName evidence="2">4-carboxymuconolactone decarboxylase</fullName>
        <ecNumber evidence="2">4.1.1.44</ecNumber>
    </submittedName>
</protein>
<dbReference type="EC" id="4.1.1.44" evidence="2"/>
<feature type="domain" description="Carboxymuconolactone decarboxylase-like" evidence="1">
    <location>
        <begin position="53"/>
        <end position="127"/>
    </location>
</feature>